<keyword evidence="7" id="KW-1185">Reference proteome</keyword>
<dbReference type="PANTHER" id="PTHR33355:SF3">
    <property type="entry name" value="WALL-ASSOCIATED RECEPTOR KINASE GALACTURONAN-BINDING PROTEIN"/>
    <property type="match status" value="1"/>
</dbReference>
<dbReference type="AlphaFoldDB" id="A0AAV9FJA2"/>
<name>A0AAV9FJA2_ACOCL</name>
<reference evidence="6" key="2">
    <citation type="submission" date="2023-06" db="EMBL/GenBank/DDBJ databases">
        <authorList>
            <person name="Ma L."/>
            <person name="Liu K.-W."/>
            <person name="Li Z."/>
            <person name="Hsiao Y.-Y."/>
            <person name="Qi Y."/>
            <person name="Fu T."/>
            <person name="Tang G."/>
            <person name="Zhang D."/>
            <person name="Sun W.-H."/>
            <person name="Liu D.-K."/>
            <person name="Li Y."/>
            <person name="Chen G.-Z."/>
            <person name="Liu X.-D."/>
            <person name="Liao X.-Y."/>
            <person name="Jiang Y.-T."/>
            <person name="Yu X."/>
            <person name="Hao Y."/>
            <person name="Huang J."/>
            <person name="Zhao X.-W."/>
            <person name="Ke S."/>
            <person name="Chen Y.-Y."/>
            <person name="Wu W.-L."/>
            <person name="Hsu J.-L."/>
            <person name="Lin Y.-F."/>
            <person name="Huang M.-D."/>
            <person name="Li C.-Y."/>
            <person name="Huang L."/>
            <person name="Wang Z.-W."/>
            <person name="Zhao X."/>
            <person name="Zhong W.-Y."/>
            <person name="Peng D.-H."/>
            <person name="Ahmad S."/>
            <person name="Lan S."/>
            <person name="Zhang J.-S."/>
            <person name="Tsai W.-C."/>
            <person name="Van De Peer Y."/>
            <person name="Liu Z.-J."/>
        </authorList>
    </citation>
    <scope>NUCLEOTIDE SEQUENCE</scope>
    <source>
        <strain evidence="6">CP</strain>
        <tissue evidence="6">Leaves</tissue>
    </source>
</reference>
<evidence type="ECO:0000256" key="1">
    <source>
        <dbReference type="ARBA" id="ARBA00004167"/>
    </source>
</evidence>
<gene>
    <name evidence="6" type="ORF">QJS10_CPA01g01280</name>
</gene>
<keyword evidence="3" id="KW-0812">Transmembrane</keyword>
<protein>
    <recommendedName>
        <fullName evidence="5">Wall-associated receptor kinase galacturonan-binding domain-containing protein</fullName>
    </recommendedName>
</protein>
<dbReference type="EMBL" id="JAUJYO010000001">
    <property type="protein sequence ID" value="KAK1325834.1"/>
    <property type="molecule type" value="Genomic_DNA"/>
</dbReference>
<evidence type="ECO:0000256" key="2">
    <source>
        <dbReference type="ARBA" id="ARBA00022729"/>
    </source>
</evidence>
<feature type="domain" description="Wall-associated receptor kinase galacturonan-binding" evidence="5">
    <location>
        <begin position="33"/>
        <end position="93"/>
    </location>
</feature>
<dbReference type="GO" id="GO:0030247">
    <property type="term" value="F:polysaccharide binding"/>
    <property type="evidence" value="ECO:0007669"/>
    <property type="project" value="InterPro"/>
</dbReference>
<comment type="subcellular location">
    <subcellularLocation>
        <location evidence="1">Membrane</location>
        <topology evidence="1">Single-pass membrane protein</topology>
    </subcellularLocation>
</comment>
<keyword evidence="3" id="KW-0472">Membrane</keyword>
<sequence>MHLQCLMINLSLLLLLLLPLPFLLSADSPVNACRSFCGNLTIDYPFSTRRGCGHSAFRDLLFCIEETLMLHIPSGSYRVLDIDYPYQSLTLHDPSMSTCDSLVRDGKANGFVVERWRSHFLHPAPDNVFMLIGCKPNSPLFQGFPSKNIPCLRNASVGGGVGCEDYYACPAWEFGPGGGGAAAAPECCAVGFEAVRMINLSRLECEGYSSAYSLAPVKVSSPHEWLYGIRVDYSVPGGYEFCRACEATGGACGHDDSVGVGEGDGGGGGGDICFCQGWNSTSNCDAVDSSGAVRRISSMNAIFTRFLVGVFIMPIISLGGAMS</sequence>
<evidence type="ECO:0000313" key="7">
    <source>
        <dbReference type="Proteomes" id="UP001180020"/>
    </source>
</evidence>
<evidence type="ECO:0000259" key="5">
    <source>
        <dbReference type="Pfam" id="PF13947"/>
    </source>
</evidence>
<feature type="signal peptide" evidence="4">
    <location>
        <begin position="1"/>
        <end position="25"/>
    </location>
</feature>
<dbReference type="Proteomes" id="UP001180020">
    <property type="component" value="Unassembled WGS sequence"/>
</dbReference>
<comment type="caution">
    <text evidence="6">The sequence shown here is derived from an EMBL/GenBank/DDBJ whole genome shotgun (WGS) entry which is preliminary data.</text>
</comment>
<proteinExistence type="predicted"/>
<dbReference type="Pfam" id="PF13947">
    <property type="entry name" value="GUB_WAK_bind"/>
    <property type="match status" value="1"/>
</dbReference>
<evidence type="ECO:0000256" key="3">
    <source>
        <dbReference type="SAM" id="Phobius"/>
    </source>
</evidence>
<evidence type="ECO:0000313" key="6">
    <source>
        <dbReference type="EMBL" id="KAK1325834.1"/>
    </source>
</evidence>
<dbReference type="GO" id="GO:0016020">
    <property type="term" value="C:membrane"/>
    <property type="evidence" value="ECO:0007669"/>
    <property type="project" value="UniProtKB-SubCell"/>
</dbReference>
<feature type="transmembrane region" description="Helical" evidence="3">
    <location>
        <begin position="302"/>
        <end position="322"/>
    </location>
</feature>
<dbReference type="PANTHER" id="PTHR33355">
    <property type="entry name" value="WALL-ASSOCIATED RECEPTOR KINASE CARBOXY-TERMINAL PROTEIN-RELATED"/>
    <property type="match status" value="1"/>
</dbReference>
<organism evidence="6 7">
    <name type="scientific">Acorus calamus</name>
    <name type="common">Sweet flag</name>
    <dbReference type="NCBI Taxonomy" id="4465"/>
    <lineage>
        <taxon>Eukaryota</taxon>
        <taxon>Viridiplantae</taxon>
        <taxon>Streptophyta</taxon>
        <taxon>Embryophyta</taxon>
        <taxon>Tracheophyta</taxon>
        <taxon>Spermatophyta</taxon>
        <taxon>Magnoliopsida</taxon>
        <taxon>Liliopsida</taxon>
        <taxon>Acoraceae</taxon>
        <taxon>Acorus</taxon>
    </lineage>
</organism>
<accession>A0AAV9FJA2</accession>
<keyword evidence="2 4" id="KW-0732">Signal</keyword>
<feature type="chain" id="PRO_5043765379" description="Wall-associated receptor kinase galacturonan-binding domain-containing protein" evidence="4">
    <location>
        <begin position="26"/>
        <end position="323"/>
    </location>
</feature>
<evidence type="ECO:0000256" key="4">
    <source>
        <dbReference type="SAM" id="SignalP"/>
    </source>
</evidence>
<keyword evidence="3" id="KW-1133">Transmembrane helix</keyword>
<dbReference type="InterPro" id="IPR025287">
    <property type="entry name" value="WAK_GUB"/>
</dbReference>
<reference evidence="6" key="1">
    <citation type="journal article" date="2023" name="Nat. Commun.">
        <title>Diploid and tetraploid genomes of Acorus and the evolution of monocots.</title>
        <authorList>
            <person name="Ma L."/>
            <person name="Liu K.W."/>
            <person name="Li Z."/>
            <person name="Hsiao Y.Y."/>
            <person name="Qi Y."/>
            <person name="Fu T."/>
            <person name="Tang G.D."/>
            <person name="Zhang D."/>
            <person name="Sun W.H."/>
            <person name="Liu D.K."/>
            <person name="Li Y."/>
            <person name="Chen G.Z."/>
            <person name="Liu X.D."/>
            <person name="Liao X.Y."/>
            <person name="Jiang Y.T."/>
            <person name="Yu X."/>
            <person name="Hao Y."/>
            <person name="Huang J."/>
            <person name="Zhao X.W."/>
            <person name="Ke S."/>
            <person name="Chen Y.Y."/>
            <person name="Wu W.L."/>
            <person name="Hsu J.L."/>
            <person name="Lin Y.F."/>
            <person name="Huang M.D."/>
            <person name="Li C.Y."/>
            <person name="Huang L."/>
            <person name="Wang Z.W."/>
            <person name="Zhao X."/>
            <person name="Zhong W.Y."/>
            <person name="Peng D.H."/>
            <person name="Ahmad S."/>
            <person name="Lan S."/>
            <person name="Zhang J.S."/>
            <person name="Tsai W.C."/>
            <person name="Van de Peer Y."/>
            <person name="Liu Z.J."/>
        </authorList>
    </citation>
    <scope>NUCLEOTIDE SEQUENCE</scope>
    <source>
        <strain evidence="6">CP</strain>
    </source>
</reference>